<dbReference type="InterPro" id="IPR010998">
    <property type="entry name" value="Integrase_recombinase_N"/>
</dbReference>
<dbReference type="RefSeq" id="WP_318596075.1">
    <property type="nucleotide sequence ID" value="NZ_JAWSTH010000009.1"/>
</dbReference>
<dbReference type="EMBL" id="JAWSTH010000009">
    <property type="protein sequence ID" value="MDW5593816.1"/>
    <property type="molecule type" value="Genomic_DNA"/>
</dbReference>
<dbReference type="SUPFAM" id="SSF56349">
    <property type="entry name" value="DNA breaking-rejoining enzymes"/>
    <property type="match status" value="1"/>
</dbReference>
<comment type="caution">
    <text evidence="3">The sequence shown here is derived from an EMBL/GenBank/DDBJ whole genome shotgun (WGS) entry which is preliminary data.</text>
</comment>
<evidence type="ECO:0000313" key="4">
    <source>
        <dbReference type="Proteomes" id="UP001284601"/>
    </source>
</evidence>
<evidence type="ECO:0000256" key="2">
    <source>
        <dbReference type="SAM" id="MobiDB-lite"/>
    </source>
</evidence>
<evidence type="ECO:0008006" key="5">
    <source>
        <dbReference type="Google" id="ProtNLM"/>
    </source>
</evidence>
<proteinExistence type="predicted"/>
<keyword evidence="1" id="KW-0238">DNA-binding</keyword>
<gene>
    <name evidence="3" type="ORF">R7226_05695</name>
</gene>
<name>A0ABU4HKJ1_9ACTN</name>
<organism evidence="3 4">
    <name type="scientific">Conexibacter stalactiti</name>
    <dbReference type="NCBI Taxonomy" id="1940611"/>
    <lineage>
        <taxon>Bacteria</taxon>
        <taxon>Bacillati</taxon>
        <taxon>Actinomycetota</taxon>
        <taxon>Thermoleophilia</taxon>
        <taxon>Solirubrobacterales</taxon>
        <taxon>Conexibacteraceae</taxon>
        <taxon>Conexibacter</taxon>
    </lineage>
</organism>
<accession>A0ABU4HKJ1</accession>
<reference evidence="4" key="1">
    <citation type="submission" date="2023-07" db="EMBL/GenBank/DDBJ databases">
        <title>Conexibacter stalactiti sp. nov., isolated from stalactites in a lava cave and emended description of the genus Conexibacter.</title>
        <authorList>
            <person name="Lee S.D."/>
        </authorList>
    </citation>
    <scope>NUCLEOTIDE SEQUENCE [LARGE SCALE GENOMIC DNA]</scope>
    <source>
        <strain evidence="4">KCTC 39840</strain>
    </source>
</reference>
<dbReference type="Proteomes" id="UP001284601">
    <property type="component" value="Unassembled WGS sequence"/>
</dbReference>
<feature type="region of interest" description="Disordered" evidence="2">
    <location>
        <begin position="107"/>
        <end position="136"/>
    </location>
</feature>
<sequence length="136" mass="15016">MPLVAALLARSLITTVQRCSRPLPRSLATLQRATGPTFHEYVTYWLTAKIDGVIGETGGISQNTIHDYRTRLSVHLLPFFARYRLDEIDAQLCLDFKAFKLAEARDLREASPPAPTCETAATADSNPSRSPPCSAR</sequence>
<keyword evidence="4" id="KW-1185">Reference proteome</keyword>
<evidence type="ECO:0000313" key="3">
    <source>
        <dbReference type="EMBL" id="MDW5593816.1"/>
    </source>
</evidence>
<evidence type="ECO:0000256" key="1">
    <source>
        <dbReference type="ARBA" id="ARBA00023125"/>
    </source>
</evidence>
<dbReference type="Gene3D" id="1.10.150.130">
    <property type="match status" value="1"/>
</dbReference>
<protein>
    <recommendedName>
        <fullName evidence="5">Core-binding (CB) domain-containing protein</fullName>
    </recommendedName>
</protein>
<dbReference type="InterPro" id="IPR011010">
    <property type="entry name" value="DNA_brk_join_enz"/>
</dbReference>